<organism evidence="1 2">
    <name type="scientific">Campylobacter showae RM3277</name>
    <dbReference type="NCBI Taxonomy" id="553219"/>
    <lineage>
        <taxon>Bacteria</taxon>
        <taxon>Pseudomonadati</taxon>
        <taxon>Campylobacterota</taxon>
        <taxon>Epsilonproteobacteria</taxon>
        <taxon>Campylobacterales</taxon>
        <taxon>Campylobacteraceae</taxon>
        <taxon>Campylobacter</taxon>
    </lineage>
</organism>
<dbReference type="GeneID" id="60990626"/>
<gene>
    <name evidence="1" type="ORF">CAMSH0001_1830</name>
</gene>
<dbReference type="EMBL" id="ACVQ01000005">
    <property type="protein sequence ID" value="EET80681.1"/>
    <property type="molecule type" value="Genomic_DNA"/>
</dbReference>
<name>C6RDB4_9BACT</name>
<protein>
    <submittedName>
        <fullName evidence="1">Uncharacterized protein</fullName>
    </submittedName>
</protein>
<dbReference type="Proteomes" id="UP000003107">
    <property type="component" value="Unassembled WGS sequence"/>
</dbReference>
<evidence type="ECO:0000313" key="2">
    <source>
        <dbReference type="Proteomes" id="UP000003107"/>
    </source>
</evidence>
<proteinExistence type="predicted"/>
<dbReference type="AlphaFoldDB" id="C6RDB4"/>
<dbReference type="eggNOG" id="COG4886">
    <property type="taxonomic scope" value="Bacteria"/>
</dbReference>
<evidence type="ECO:0000313" key="1">
    <source>
        <dbReference type="EMBL" id="EET80681.1"/>
    </source>
</evidence>
<sequence>MENQVRNFLEKCEQITKSQVKQYENRSSFATKIPPVFILPYDEFEQKFGSNLHLDSSSCVLVFDGDLSLSEGAINSAWLKDKFSEAGGKNNARAMFVNGNLFISGDIVDDDYLFLQVAKDTACDYLHSQDGVIAIGGNLTALWGISGEYNDGML</sequence>
<accession>C6RDB4</accession>
<keyword evidence="2" id="KW-1185">Reference proteome</keyword>
<dbReference type="OrthoDB" id="2044786at2"/>
<reference evidence="1 2" key="1">
    <citation type="submission" date="2009-07" db="EMBL/GenBank/DDBJ databases">
        <authorList>
            <person name="Madupu R."/>
            <person name="Sebastian Y."/>
            <person name="Durkin A.S."/>
            <person name="Torralba M."/>
            <person name="Methe B."/>
            <person name="Sutton G.G."/>
            <person name="Strausberg R.L."/>
            <person name="Nelson K.E."/>
        </authorList>
    </citation>
    <scope>NUCLEOTIDE SEQUENCE [LARGE SCALE GENOMIC DNA]</scope>
    <source>
        <strain evidence="1 2">RM3277</strain>
    </source>
</reference>
<comment type="caution">
    <text evidence="1">The sequence shown here is derived from an EMBL/GenBank/DDBJ whole genome shotgun (WGS) entry which is preliminary data.</text>
</comment>
<dbReference type="RefSeq" id="WP_002946765.1">
    <property type="nucleotide sequence ID" value="NZ_ACVQ01000005.1"/>
</dbReference>